<proteinExistence type="predicted"/>
<name>Q2K2N4_RHIEC</name>
<dbReference type="AlphaFoldDB" id="Q2K2N4"/>
<dbReference type="KEGG" id="ret:RHE_PA00152"/>
<feature type="coiled-coil region" evidence="1">
    <location>
        <begin position="63"/>
        <end position="102"/>
    </location>
</feature>
<evidence type="ECO:0000313" key="4">
    <source>
        <dbReference type="Proteomes" id="UP000001936"/>
    </source>
</evidence>
<dbReference type="EMBL" id="CP000134">
    <property type="protein sequence ID" value="ABC93014.1"/>
    <property type="molecule type" value="Genomic_DNA"/>
</dbReference>
<evidence type="ECO:0000313" key="3">
    <source>
        <dbReference type="EMBL" id="ABC93014.1"/>
    </source>
</evidence>
<reference evidence="3 4" key="1">
    <citation type="journal article" date="2006" name="Proc. Natl. Acad. Sci. U.S.A.">
        <title>The partitioned Rhizobium etli genome: genetic and metabolic redundancy in seven interacting replicons.</title>
        <authorList>
            <person name="Gonzalez V."/>
            <person name="Santamaria R.I."/>
            <person name="Bustos P."/>
            <person name="Hernandez-Gonzalez I."/>
            <person name="Medrano-Soto A."/>
            <person name="Moreno-Hagelsieb G."/>
            <person name="Janga S.C."/>
            <person name="Ramirez M.A."/>
            <person name="Jimenez-Jacinto V."/>
            <person name="Collado-Vides J."/>
            <person name="Davila G."/>
        </authorList>
    </citation>
    <scope>NUCLEOTIDE SEQUENCE [LARGE SCALE GENOMIC DNA]</scope>
    <source>
        <strain evidence="4">ATCC 51251 / DSM 11541 / JCM 21823 / NBRC 15573 / CFN 42</strain>
    </source>
</reference>
<dbReference type="HOGENOM" id="CLU_157966_0_0_5"/>
<dbReference type="Proteomes" id="UP000001936">
    <property type="component" value="Plasmid p42a"/>
</dbReference>
<feature type="region of interest" description="Disordered" evidence="2">
    <location>
        <begin position="1"/>
        <end position="58"/>
    </location>
</feature>
<keyword evidence="4" id="KW-1185">Reference proteome</keyword>
<protein>
    <submittedName>
        <fullName evidence="3">Hypothetical conserved protein</fullName>
    </submittedName>
</protein>
<evidence type="ECO:0000256" key="2">
    <source>
        <dbReference type="SAM" id="MobiDB-lite"/>
    </source>
</evidence>
<geneLocation type="plasmid" evidence="3 4">
    <name>p42a</name>
</geneLocation>
<keyword evidence="3" id="KW-0614">Plasmid</keyword>
<gene>
    <name evidence="3" type="ordered locus">RHE_PA00152</name>
</gene>
<feature type="compositionally biased region" description="Polar residues" evidence="2">
    <location>
        <begin position="1"/>
        <end position="12"/>
    </location>
</feature>
<keyword evidence="1" id="KW-0175">Coiled coil</keyword>
<evidence type="ECO:0000256" key="1">
    <source>
        <dbReference type="SAM" id="Coils"/>
    </source>
</evidence>
<organism evidence="3 4">
    <name type="scientific">Rhizobium etli (strain ATCC 51251 / DSM 11541 / JCM 21823 / NBRC 15573 / CFN 42)</name>
    <dbReference type="NCBI Taxonomy" id="347834"/>
    <lineage>
        <taxon>Bacteria</taxon>
        <taxon>Pseudomonadati</taxon>
        <taxon>Pseudomonadota</taxon>
        <taxon>Alphaproteobacteria</taxon>
        <taxon>Hyphomicrobiales</taxon>
        <taxon>Rhizobiaceae</taxon>
        <taxon>Rhizobium/Agrobacterium group</taxon>
        <taxon>Rhizobium</taxon>
    </lineage>
</organism>
<accession>Q2K2N4</accession>
<sequence>MPASRTSGSPNLASAPVPSAPTKSAPPTRRLRRSLVRSLTPPPLPAPPSRLSRTQGDETMTIEQHIEELRAELRNACDAAERRQIEAELQLAQADLTVALAEQDGTIEAEPPF</sequence>